<dbReference type="EMBL" id="AP023397">
    <property type="protein sequence ID" value="BCK59447.1"/>
    <property type="molecule type" value="Genomic_DNA"/>
</dbReference>
<accession>A0A7G1KW93</accession>
<dbReference type="Proteomes" id="UP000516173">
    <property type="component" value="Plasmid pFMUON74"/>
</dbReference>
<evidence type="ECO:0000313" key="2">
    <source>
        <dbReference type="Proteomes" id="UP000516173"/>
    </source>
</evidence>
<geneLocation type="plasmid" evidence="1 2">
    <name>pFMUON74</name>
</geneLocation>
<evidence type="ECO:0000313" key="1">
    <source>
        <dbReference type="EMBL" id="BCK59447.1"/>
    </source>
</evidence>
<dbReference type="GeneID" id="80351585"/>
<dbReference type="AlphaFoldDB" id="A0A7G1KW93"/>
<proteinExistence type="predicted"/>
<keyword evidence="2" id="KW-1185">Reference proteome</keyword>
<dbReference type="KEGG" id="nwl:NWFMUON74_72190"/>
<sequence length="73" mass="8038">MATNAVDVREYPLLGGQTAYAVTRGTHTILVTPPSRISSPTHWEIWRLRSSCTLARARTAAEGIEHAHAILTR</sequence>
<organism evidence="1 2">
    <name type="scientific">Nocardia wallacei</name>
    <dbReference type="NCBI Taxonomy" id="480035"/>
    <lineage>
        <taxon>Bacteria</taxon>
        <taxon>Bacillati</taxon>
        <taxon>Actinomycetota</taxon>
        <taxon>Actinomycetes</taxon>
        <taxon>Mycobacteriales</taxon>
        <taxon>Nocardiaceae</taxon>
        <taxon>Nocardia</taxon>
    </lineage>
</organism>
<keyword evidence="1" id="KW-0614">Plasmid</keyword>
<reference evidence="1 2" key="1">
    <citation type="submission" date="2020-08" db="EMBL/GenBank/DDBJ databases">
        <title>Genome Sequencing of Nocardia wallacei strain FMUON74 and assembly.</title>
        <authorList>
            <person name="Toyokawa M."/>
            <person name="Uesaka K."/>
        </authorList>
    </citation>
    <scope>NUCLEOTIDE SEQUENCE [LARGE SCALE GENOMIC DNA]</scope>
    <source>
        <strain evidence="1 2">FMUON74</strain>
        <plasmid evidence="1 2">pFMUON74</plasmid>
    </source>
</reference>
<dbReference type="RefSeq" id="WP_187689654.1">
    <property type="nucleotide sequence ID" value="NZ_AP023397.1"/>
</dbReference>
<protein>
    <submittedName>
        <fullName evidence="1">Uncharacterized protein</fullName>
    </submittedName>
</protein>
<name>A0A7G1KW93_9NOCA</name>
<gene>
    <name evidence="1" type="ORF">NWFMUON74_72190</name>
</gene>